<dbReference type="InterPro" id="IPR006201">
    <property type="entry name" value="Neur_channel"/>
</dbReference>
<evidence type="ECO:0000259" key="1">
    <source>
        <dbReference type="Pfam" id="PF02931"/>
    </source>
</evidence>
<accession>A0A7R9M975</accession>
<dbReference type="GO" id="GO:0016020">
    <property type="term" value="C:membrane"/>
    <property type="evidence" value="ECO:0007669"/>
    <property type="project" value="InterPro"/>
</dbReference>
<evidence type="ECO:0000313" key="2">
    <source>
        <dbReference type="EMBL" id="CAD7655930.1"/>
    </source>
</evidence>
<sequence>MNYSMKGLFLNGISDVSQILHKLTNNGYDKNIRPNYGVLPSGAPVGVNITMYINDISAVSEVMMDYTLDFYIRQLWTDERLTYNSTTVSQLILGAEFAKKIWIPDTFFINGKQVSLHISTTTDSKT</sequence>
<dbReference type="AlphaFoldDB" id="A0A7R9M975"/>
<dbReference type="EMBL" id="OC925104">
    <property type="protein sequence ID" value="CAD7655930.1"/>
    <property type="molecule type" value="Genomic_DNA"/>
</dbReference>
<feature type="domain" description="Neurotransmitter-gated ion-channel ligand-binding" evidence="1">
    <location>
        <begin position="17"/>
        <end position="122"/>
    </location>
</feature>
<proteinExistence type="predicted"/>
<dbReference type="PANTHER" id="PTHR18945">
    <property type="entry name" value="NEUROTRANSMITTER GATED ION CHANNEL"/>
    <property type="match status" value="1"/>
</dbReference>
<dbReference type="InterPro" id="IPR006202">
    <property type="entry name" value="Neur_chan_lig-bd"/>
</dbReference>
<dbReference type="InterPro" id="IPR036734">
    <property type="entry name" value="Neur_chan_lig-bd_sf"/>
</dbReference>
<dbReference type="OrthoDB" id="8890589at2759"/>
<reference evidence="2" key="1">
    <citation type="submission" date="2020-11" db="EMBL/GenBank/DDBJ databases">
        <authorList>
            <person name="Tran Van P."/>
        </authorList>
    </citation>
    <scope>NUCLEOTIDE SEQUENCE</scope>
</reference>
<dbReference type="EMBL" id="CAJPVJ010010279">
    <property type="protein sequence ID" value="CAG2173117.1"/>
    <property type="molecule type" value="Genomic_DNA"/>
</dbReference>
<dbReference type="Proteomes" id="UP000728032">
    <property type="component" value="Unassembled WGS sequence"/>
</dbReference>
<protein>
    <recommendedName>
        <fullName evidence="1">Neurotransmitter-gated ion-channel ligand-binding domain-containing protein</fullName>
    </recommendedName>
</protein>
<evidence type="ECO:0000313" key="3">
    <source>
        <dbReference type="Proteomes" id="UP000728032"/>
    </source>
</evidence>
<dbReference type="GO" id="GO:0005230">
    <property type="term" value="F:extracellular ligand-gated monoatomic ion channel activity"/>
    <property type="evidence" value="ECO:0007669"/>
    <property type="project" value="InterPro"/>
</dbReference>
<dbReference type="Pfam" id="PF02931">
    <property type="entry name" value="Neur_chan_LBD"/>
    <property type="match status" value="1"/>
</dbReference>
<organism evidence="2">
    <name type="scientific">Oppiella nova</name>
    <dbReference type="NCBI Taxonomy" id="334625"/>
    <lineage>
        <taxon>Eukaryota</taxon>
        <taxon>Metazoa</taxon>
        <taxon>Ecdysozoa</taxon>
        <taxon>Arthropoda</taxon>
        <taxon>Chelicerata</taxon>
        <taxon>Arachnida</taxon>
        <taxon>Acari</taxon>
        <taxon>Acariformes</taxon>
        <taxon>Sarcoptiformes</taxon>
        <taxon>Oribatida</taxon>
        <taxon>Brachypylina</taxon>
        <taxon>Oppioidea</taxon>
        <taxon>Oppiidae</taxon>
        <taxon>Oppiella</taxon>
    </lineage>
</organism>
<dbReference type="Gene3D" id="2.70.170.10">
    <property type="entry name" value="Neurotransmitter-gated ion-channel ligand-binding domain"/>
    <property type="match status" value="1"/>
</dbReference>
<keyword evidence="3" id="KW-1185">Reference proteome</keyword>
<dbReference type="SUPFAM" id="SSF63712">
    <property type="entry name" value="Nicotinic receptor ligand binding domain-like"/>
    <property type="match status" value="1"/>
</dbReference>
<dbReference type="GO" id="GO:0004888">
    <property type="term" value="F:transmembrane signaling receptor activity"/>
    <property type="evidence" value="ECO:0007669"/>
    <property type="project" value="InterPro"/>
</dbReference>
<name>A0A7R9M975_9ACAR</name>
<gene>
    <name evidence="2" type="ORF">ONB1V03_LOCUS12570</name>
</gene>